<feature type="transmembrane region" description="Helical" evidence="6">
    <location>
        <begin position="88"/>
        <end position="112"/>
    </location>
</feature>
<gene>
    <name evidence="7" type="ORF">GBAR_LOCUS30564</name>
</gene>
<organism evidence="7 8">
    <name type="scientific">Geodia barretti</name>
    <name type="common">Barrett's horny sponge</name>
    <dbReference type="NCBI Taxonomy" id="519541"/>
    <lineage>
        <taxon>Eukaryota</taxon>
        <taxon>Metazoa</taxon>
        <taxon>Porifera</taxon>
        <taxon>Demospongiae</taxon>
        <taxon>Heteroscleromorpha</taxon>
        <taxon>Tetractinellida</taxon>
        <taxon>Astrophorina</taxon>
        <taxon>Geodiidae</taxon>
        <taxon>Geodia</taxon>
    </lineage>
</organism>
<dbReference type="Proteomes" id="UP001174909">
    <property type="component" value="Unassembled WGS sequence"/>
</dbReference>
<keyword evidence="4 6" id="KW-1133">Transmembrane helix</keyword>
<dbReference type="Pfam" id="PF00335">
    <property type="entry name" value="Tetraspanin"/>
    <property type="match status" value="1"/>
</dbReference>
<dbReference type="Gene3D" id="1.10.1450.10">
    <property type="entry name" value="Tetraspanin"/>
    <property type="match status" value="1"/>
</dbReference>
<dbReference type="PANTHER" id="PTHR19282:SF551">
    <property type="entry name" value="RE08073P-RELATED"/>
    <property type="match status" value="1"/>
</dbReference>
<evidence type="ECO:0000313" key="8">
    <source>
        <dbReference type="Proteomes" id="UP001174909"/>
    </source>
</evidence>
<evidence type="ECO:0000256" key="4">
    <source>
        <dbReference type="ARBA" id="ARBA00022989"/>
    </source>
</evidence>
<dbReference type="InterPro" id="IPR018499">
    <property type="entry name" value="Tetraspanin/Peripherin"/>
</dbReference>
<proteinExistence type="inferred from homology"/>
<sequence>MARRFSNAVNCVRIAFFTLNCIFWVISLAVFALGAWLLYVREENDYDVITGSGSIVSGASLLVLGGGVAVVVAALGMVGAYGMWRPVLVTYILLVALIAISEISAGTISFLYREDINDSLEGRMVDAIEEYRATSDQEGYDRRKEANNAVDYIQERFECCGVNGSLDWLDLNPTVFLASGHQPPDECLCSNTTETNCQFFNFTYFPPNSFSSRQSQYYAWERVSGCLNLVEDELEIIAISVGVAGVAVGTIEVGAIVIAMYLCVCAVKTNKNSEVY</sequence>
<comment type="caution">
    <text evidence="7">The sequence shown here is derived from an EMBL/GenBank/DDBJ whole genome shotgun (WGS) entry which is preliminary data.</text>
</comment>
<evidence type="ECO:0000256" key="6">
    <source>
        <dbReference type="RuleBase" id="RU361218"/>
    </source>
</evidence>
<dbReference type="InterPro" id="IPR000301">
    <property type="entry name" value="Tetraspanin_animals"/>
</dbReference>
<reference evidence="7" key="1">
    <citation type="submission" date="2023-03" db="EMBL/GenBank/DDBJ databases">
        <authorList>
            <person name="Steffen K."/>
            <person name="Cardenas P."/>
        </authorList>
    </citation>
    <scope>NUCLEOTIDE SEQUENCE</scope>
</reference>
<feature type="transmembrane region" description="Helical" evidence="6">
    <location>
        <begin position="12"/>
        <end position="39"/>
    </location>
</feature>
<evidence type="ECO:0000256" key="2">
    <source>
        <dbReference type="ARBA" id="ARBA00006840"/>
    </source>
</evidence>
<dbReference type="CDD" id="cd03127">
    <property type="entry name" value="tetraspanin_LEL"/>
    <property type="match status" value="1"/>
</dbReference>
<dbReference type="GO" id="GO:0005886">
    <property type="term" value="C:plasma membrane"/>
    <property type="evidence" value="ECO:0007669"/>
    <property type="project" value="TreeGrafter"/>
</dbReference>
<name>A0AA35XL28_GEOBA</name>
<keyword evidence="8" id="KW-1185">Reference proteome</keyword>
<protein>
    <recommendedName>
        <fullName evidence="6">Tetraspanin</fullName>
    </recommendedName>
</protein>
<evidence type="ECO:0000256" key="3">
    <source>
        <dbReference type="ARBA" id="ARBA00022692"/>
    </source>
</evidence>
<dbReference type="AlphaFoldDB" id="A0AA35XL28"/>
<evidence type="ECO:0000256" key="5">
    <source>
        <dbReference type="ARBA" id="ARBA00023136"/>
    </source>
</evidence>
<dbReference type="EMBL" id="CASHTH010004324">
    <property type="protein sequence ID" value="CAI8056110.1"/>
    <property type="molecule type" value="Genomic_DNA"/>
</dbReference>
<dbReference type="PRINTS" id="PR00259">
    <property type="entry name" value="TMFOUR"/>
</dbReference>
<keyword evidence="3 6" id="KW-0812">Transmembrane</keyword>
<dbReference type="PIRSF" id="PIRSF002419">
    <property type="entry name" value="Tetraspanin"/>
    <property type="match status" value="1"/>
</dbReference>
<keyword evidence="5 6" id="KW-0472">Membrane</keyword>
<evidence type="ECO:0000256" key="1">
    <source>
        <dbReference type="ARBA" id="ARBA00004141"/>
    </source>
</evidence>
<accession>A0AA35XL28</accession>
<comment type="subcellular location">
    <subcellularLocation>
        <location evidence="1 6">Membrane</location>
        <topology evidence="1 6">Multi-pass membrane protein</topology>
    </subcellularLocation>
</comment>
<dbReference type="InterPro" id="IPR008952">
    <property type="entry name" value="Tetraspanin_EC2_sf"/>
</dbReference>
<dbReference type="PANTHER" id="PTHR19282">
    <property type="entry name" value="TETRASPANIN"/>
    <property type="match status" value="1"/>
</dbReference>
<feature type="transmembrane region" description="Helical" evidence="6">
    <location>
        <begin position="237"/>
        <end position="264"/>
    </location>
</feature>
<feature type="transmembrane region" description="Helical" evidence="6">
    <location>
        <begin position="59"/>
        <end position="81"/>
    </location>
</feature>
<comment type="similarity">
    <text evidence="2 6">Belongs to the tetraspanin (TM4SF) family.</text>
</comment>
<evidence type="ECO:0000313" key="7">
    <source>
        <dbReference type="EMBL" id="CAI8056110.1"/>
    </source>
</evidence>
<dbReference type="SUPFAM" id="SSF48652">
    <property type="entry name" value="Tetraspanin"/>
    <property type="match status" value="1"/>
</dbReference>